<keyword evidence="3" id="KW-1185">Reference proteome</keyword>
<evidence type="ECO:0000313" key="2">
    <source>
        <dbReference type="EMBL" id="URD80460.1"/>
    </source>
</evidence>
<evidence type="ECO:0000256" key="1">
    <source>
        <dbReference type="SAM" id="MobiDB-lite"/>
    </source>
</evidence>
<dbReference type="AlphaFoldDB" id="A0A9E7JGP2"/>
<gene>
    <name evidence="2" type="ORF">MUK42_02482</name>
</gene>
<protein>
    <submittedName>
        <fullName evidence="2">Uncharacterized protein</fullName>
    </submittedName>
</protein>
<feature type="compositionally biased region" description="Basic and acidic residues" evidence="1">
    <location>
        <begin position="127"/>
        <end position="142"/>
    </location>
</feature>
<sequence>MAVGASATPPNPLRILTSSFPAIFKAIFLQPPIMPYLHNPFFPQPNPSPKPFLTGLMPPPLRLTGTSSPPVRTSRLESVAGRSPRSKDRILERLRVSNSGCSIPPQLHISYIREAKKAEKATISKHFDEHKHSAPQNRKRDPSQPPNMRLRKQVLEKRLGLLSKRIQTFSSHDDDSFKKDKGFMCQNQSSHDRDNGKRVSRCPYPSTTEEMVRLGLRPETTKKSTVRSRVTRKGSLKKRGVILRTSGLKRTPSSQRT</sequence>
<reference evidence="2" key="1">
    <citation type="submission" date="2022-05" db="EMBL/GenBank/DDBJ databases">
        <title>The Musa troglodytarum L. genome provides insights into the mechanism of non-climacteric behaviour and enrichment of carotenoids.</title>
        <authorList>
            <person name="Wang J."/>
        </authorList>
    </citation>
    <scope>NUCLEOTIDE SEQUENCE</scope>
    <source>
        <tissue evidence="2">Leaf</tissue>
    </source>
</reference>
<feature type="region of interest" description="Disordered" evidence="1">
    <location>
        <begin position="63"/>
        <end position="85"/>
    </location>
</feature>
<dbReference type="EMBL" id="CP097503">
    <property type="protein sequence ID" value="URD80460.1"/>
    <property type="molecule type" value="Genomic_DNA"/>
</dbReference>
<feature type="region of interest" description="Disordered" evidence="1">
    <location>
        <begin position="217"/>
        <end position="257"/>
    </location>
</feature>
<organism evidence="2 3">
    <name type="scientific">Musa troglodytarum</name>
    <name type="common">fe'i banana</name>
    <dbReference type="NCBI Taxonomy" id="320322"/>
    <lineage>
        <taxon>Eukaryota</taxon>
        <taxon>Viridiplantae</taxon>
        <taxon>Streptophyta</taxon>
        <taxon>Embryophyta</taxon>
        <taxon>Tracheophyta</taxon>
        <taxon>Spermatophyta</taxon>
        <taxon>Magnoliopsida</taxon>
        <taxon>Liliopsida</taxon>
        <taxon>Zingiberales</taxon>
        <taxon>Musaceae</taxon>
        <taxon>Musa</taxon>
    </lineage>
</organism>
<evidence type="ECO:0000313" key="3">
    <source>
        <dbReference type="Proteomes" id="UP001055439"/>
    </source>
</evidence>
<dbReference type="Proteomes" id="UP001055439">
    <property type="component" value="Chromosome 10"/>
</dbReference>
<feature type="compositionally biased region" description="Basic residues" evidence="1">
    <location>
        <begin position="224"/>
        <end position="241"/>
    </location>
</feature>
<proteinExistence type="predicted"/>
<name>A0A9E7JGP2_9LILI</name>
<accession>A0A9E7JGP2</accession>
<feature type="region of interest" description="Disordered" evidence="1">
    <location>
        <begin position="127"/>
        <end position="148"/>
    </location>
</feature>